<evidence type="ECO:0000256" key="4">
    <source>
        <dbReference type="ARBA" id="ARBA00022691"/>
    </source>
</evidence>
<sequence length="161" mass="18187">MTGLSKEQECLNYVQAHAKKGDPESVLNAIDEFCSKNWMMNVGDVKGQIVEKQIQKHKPKVIVEIGGYCGYSAVRFAHLQRQLDPDAKYYSFEFSPEYANIAAQVISFAGLSNYVTIKVGPFDQNFLKSGLRQVDMFFIDHAKELYLPDVKLIIDSGTLKK</sequence>
<evidence type="ECO:0000256" key="1">
    <source>
        <dbReference type="ARBA" id="ARBA00012880"/>
    </source>
</evidence>
<dbReference type="InterPro" id="IPR002935">
    <property type="entry name" value="SAM_O-MeTrfase"/>
</dbReference>
<evidence type="ECO:0000256" key="2">
    <source>
        <dbReference type="ARBA" id="ARBA00022603"/>
    </source>
</evidence>
<dbReference type="PROSITE" id="PS51682">
    <property type="entry name" value="SAM_OMT_I"/>
    <property type="match status" value="1"/>
</dbReference>
<dbReference type="EC" id="2.1.1.6" evidence="1"/>
<dbReference type="Gramene" id="KMS94527">
    <property type="protein sequence ID" value="KMS94527"/>
    <property type="gene ID" value="BVRB_020520"/>
</dbReference>
<organism evidence="7 8">
    <name type="scientific">Beta vulgaris subsp. vulgaris</name>
    <name type="common">Beet</name>
    <dbReference type="NCBI Taxonomy" id="3555"/>
    <lineage>
        <taxon>Eukaryota</taxon>
        <taxon>Viridiplantae</taxon>
        <taxon>Streptophyta</taxon>
        <taxon>Embryophyta</taxon>
        <taxon>Tracheophyta</taxon>
        <taxon>Spermatophyta</taxon>
        <taxon>Magnoliopsida</taxon>
        <taxon>eudicotyledons</taxon>
        <taxon>Gunneridae</taxon>
        <taxon>Pentapetalae</taxon>
        <taxon>Caryophyllales</taxon>
        <taxon>Chenopodiaceae</taxon>
        <taxon>Betoideae</taxon>
        <taxon>Beta</taxon>
    </lineage>
</organism>
<evidence type="ECO:0000313" key="7">
    <source>
        <dbReference type="EMBL" id="KMS94527.1"/>
    </source>
</evidence>
<dbReference type="GO" id="GO:0006584">
    <property type="term" value="P:catecholamine metabolic process"/>
    <property type="evidence" value="ECO:0007669"/>
    <property type="project" value="UniProtKB-KW"/>
</dbReference>
<keyword evidence="3" id="KW-0808">Transferase</keyword>
<reference evidence="7 8" key="1">
    <citation type="journal article" date="2014" name="Nature">
        <title>The genome of the recently domesticated crop plant sugar beet (Beta vulgaris).</title>
        <authorList>
            <person name="Dohm J.C."/>
            <person name="Minoche A.E."/>
            <person name="Holtgrawe D."/>
            <person name="Capella-Gutierrez S."/>
            <person name="Zakrzewski F."/>
            <person name="Tafer H."/>
            <person name="Rupp O."/>
            <person name="Sorensen T.R."/>
            <person name="Stracke R."/>
            <person name="Reinhardt R."/>
            <person name="Goesmann A."/>
            <person name="Kraft T."/>
            <person name="Schulz B."/>
            <person name="Stadler P.F."/>
            <person name="Schmidt T."/>
            <person name="Gabaldon T."/>
            <person name="Lehrach H."/>
            <person name="Weisshaar B."/>
            <person name="Himmelbauer H."/>
        </authorList>
    </citation>
    <scope>NUCLEOTIDE SEQUENCE [LARGE SCALE GENOMIC DNA]</scope>
    <source>
        <tissue evidence="7">Taproot</tissue>
    </source>
</reference>
<dbReference type="OMA" id="SWMPILG"/>
<proteinExistence type="inferred from homology"/>
<evidence type="ECO:0000256" key="6">
    <source>
        <dbReference type="ARBA" id="ARBA00023453"/>
    </source>
</evidence>
<dbReference type="eggNOG" id="KOG1663">
    <property type="taxonomic scope" value="Eukaryota"/>
</dbReference>
<dbReference type="KEGG" id="bvg:104885532"/>
<dbReference type="CDD" id="cd02440">
    <property type="entry name" value="AdoMet_MTases"/>
    <property type="match status" value="1"/>
</dbReference>
<comment type="similarity">
    <text evidence="6">Belongs to the class I-like SAM-binding methyltransferase superfamily. Cation-dependent O-methyltransferase family.</text>
</comment>
<dbReference type="InterPro" id="IPR029063">
    <property type="entry name" value="SAM-dependent_MTases_sf"/>
</dbReference>
<dbReference type="AlphaFoldDB" id="A0A0J8B3W4"/>
<accession>A0A0J8B3W4</accession>
<dbReference type="PANTHER" id="PTHR43836:SF2">
    <property type="entry name" value="CATECHOL O-METHYLTRANSFERASE 1-RELATED"/>
    <property type="match status" value="1"/>
</dbReference>
<dbReference type="Proteomes" id="UP000035740">
    <property type="component" value="Unassembled WGS sequence"/>
</dbReference>
<dbReference type="EMBL" id="KQ092743">
    <property type="protein sequence ID" value="KMS94527.1"/>
    <property type="molecule type" value="Genomic_DNA"/>
</dbReference>
<dbReference type="Gene3D" id="3.40.50.150">
    <property type="entry name" value="Vaccinia Virus protein VP39"/>
    <property type="match status" value="1"/>
</dbReference>
<protein>
    <recommendedName>
        <fullName evidence="1">catechol O-methyltransferase</fullName>
        <ecNumber evidence="1">2.1.1.6</ecNumber>
    </recommendedName>
</protein>
<dbReference type="GO" id="GO:0032259">
    <property type="term" value="P:methylation"/>
    <property type="evidence" value="ECO:0007669"/>
    <property type="project" value="UniProtKB-KW"/>
</dbReference>
<keyword evidence="5" id="KW-0128">Catecholamine metabolism</keyword>
<evidence type="ECO:0000256" key="3">
    <source>
        <dbReference type="ARBA" id="ARBA00022679"/>
    </source>
</evidence>
<feature type="non-terminal residue" evidence="7">
    <location>
        <position position="161"/>
    </location>
</feature>
<evidence type="ECO:0000256" key="5">
    <source>
        <dbReference type="ARBA" id="ARBA00022939"/>
    </source>
</evidence>
<evidence type="ECO:0000313" key="8">
    <source>
        <dbReference type="Proteomes" id="UP000035740"/>
    </source>
</evidence>
<dbReference type="GO" id="GO:0016206">
    <property type="term" value="F:catechol O-methyltransferase activity"/>
    <property type="evidence" value="ECO:0007669"/>
    <property type="project" value="UniProtKB-EC"/>
</dbReference>
<dbReference type="PANTHER" id="PTHR43836">
    <property type="entry name" value="CATECHOL O-METHYLTRANSFERASE 1-RELATED"/>
    <property type="match status" value="1"/>
</dbReference>
<gene>
    <name evidence="7" type="ORF">BVRB_020520</name>
</gene>
<dbReference type="SUPFAM" id="SSF53335">
    <property type="entry name" value="S-adenosyl-L-methionine-dependent methyltransferases"/>
    <property type="match status" value="1"/>
</dbReference>
<keyword evidence="4" id="KW-0949">S-adenosyl-L-methionine</keyword>
<dbReference type="Pfam" id="PF13578">
    <property type="entry name" value="Methyltransf_24"/>
    <property type="match status" value="1"/>
</dbReference>
<keyword evidence="2" id="KW-0489">Methyltransferase</keyword>
<keyword evidence="8" id="KW-1185">Reference proteome</keyword>
<name>A0A0J8B3W4_BETVV</name>
<dbReference type="OrthoDB" id="186626at2759"/>